<feature type="region of interest" description="Disordered" evidence="1">
    <location>
        <begin position="1"/>
        <end position="31"/>
    </location>
</feature>
<evidence type="ECO:0000313" key="3">
    <source>
        <dbReference type="Proteomes" id="UP000527355"/>
    </source>
</evidence>
<evidence type="ECO:0000313" key="2">
    <source>
        <dbReference type="EMBL" id="KAF6319717.1"/>
    </source>
</evidence>
<feature type="compositionally biased region" description="Polar residues" evidence="1">
    <location>
        <begin position="15"/>
        <end position="24"/>
    </location>
</feature>
<name>A0A7J7V3F7_MYOMY</name>
<proteinExistence type="predicted"/>
<sequence length="143" mass="15464">MNRVPASLTERNKRPSVQRQTGDKINTPPHMSLPKEGFFALGQCHLGLPRQHSPALLRGAHLLPWEPPQGGNALQLLQEAPLGGRPVASPQALGGVAPESRARVPGSLFPGQRPHKVVLRKTEIPLVNLATVPELWRLPSGCI</sequence>
<gene>
    <name evidence="2" type="ORF">mMyoMyo1_008456</name>
</gene>
<dbReference type="EMBL" id="JABWUV010000011">
    <property type="protein sequence ID" value="KAF6319717.1"/>
    <property type="molecule type" value="Genomic_DNA"/>
</dbReference>
<dbReference type="Proteomes" id="UP000527355">
    <property type="component" value="Unassembled WGS sequence"/>
</dbReference>
<organism evidence="2 3">
    <name type="scientific">Myotis myotis</name>
    <name type="common">Greater mouse-eared bat</name>
    <name type="synonym">Vespertilio myotis</name>
    <dbReference type="NCBI Taxonomy" id="51298"/>
    <lineage>
        <taxon>Eukaryota</taxon>
        <taxon>Metazoa</taxon>
        <taxon>Chordata</taxon>
        <taxon>Craniata</taxon>
        <taxon>Vertebrata</taxon>
        <taxon>Euteleostomi</taxon>
        <taxon>Mammalia</taxon>
        <taxon>Eutheria</taxon>
        <taxon>Laurasiatheria</taxon>
        <taxon>Chiroptera</taxon>
        <taxon>Yangochiroptera</taxon>
        <taxon>Vespertilionidae</taxon>
        <taxon>Myotis</taxon>
    </lineage>
</organism>
<comment type="caution">
    <text evidence="2">The sequence shown here is derived from an EMBL/GenBank/DDBJ whole genome shotgun (WGS) entry which is preliminary data.</text>
</comment>
<protein>
    <submittedName>
        <fullName evidence="2">Uncharacterized protein</fullName>
    </submittedName>
</protein>
<keyword evidence="3" id="KW-1185">Reference proteome</keyword>
<evidence type="ECO:0000256" key="1">
    <source>
        <dbReference type="SAM" id="MobiDB-lite"/>
    </source>
</evidence>
<reference evidence="2 3" key="1">
    <citation type="journal article" date="2020" name="Nature">
        <title>Six reference-quality genomes reveal evolution of bat adaptations.</title>
        <authorList>
            <person name="Jebb D."/>
            <person name="Huang Z."/>
            <person name="Pippel M."/>
            <person name="Hughes G.M."/>
            <person name="Lavrichenko K."/>
            <person name="Devanna P."/>
            <person name="Winkler S."/>
            <person name="Jermiin L.S."/>
            <person name="Skirmuntt E.C."/>
            <person name="Katzourakis A."/>
            <person name="Burkitt-Gray L."/>
            <person name="Ray D.A."/>
            <person name="Sullivan K.A.M."/>
            <person name="Roscito J.G."/>
            <person name="Kirilenko B.M."/>
            <person name="Davalos L.M."/>
            <person name="Corthals A.P."/>
            <person name="Power M.L."/>
            <person name="Jones G."/>
            <person name="Ransome R.D."/>
            <person name="Dechmann D.K.N."/>
            <person name="Locatelli A.G."/>
            <person name="Puechmaille S.J."/>
            <person name="Fedrigo O."/>
            <person name="Jarvis E.D."/>
            <person name="Hiller M."/>
            <person name="Vernes S.C."/>
            <person name="Myers E.W."/>
            <person name="Teeling E.C."/>
        </authorList>
    </citation>
    <scope>NUCLEOTIDE SEQUENCE [LARGE SCALE GENOMIC DNA]</scope>
    <source>
        <strain evidence="2">MMyoMyo1</strain>
        <tissue evidence="2">Flight muscle</tissue>
    </source>
</reference>
<dbReference type="AlphaFoldDB" id="A0A7J7V3F7"/>
<accession>A0A7J7V3F7</accession>